<evidence type="ECO:0000313" key="3">
    <source>
        <dbReference type="Proteomes" id="UP001158576"/>
    </source>
</evidence>
<protein>
    <submittedName>
        <fullName evidence="2">Oidioi.mRNA.OKI2018_I69.chr1.g2407.t1.cds</fullName>
    </submittedName>
</protein>
<accession>A0ABN7SV97</accession>
<organism evidence="2 3">
    <name type="scientific">Oikopleura dioica</name>
    <name type="common">Tunicate</name>
    <dbReference type="NCBI Taxonomy" id="34765"/>
    <lineage>
        <taxon>Eukaryota</taxon>
        <taxon>Metazoa</taxon>
        <taxon>Chordata</taxon>
        <taxon>Tunicata</taxon>
        <taxon>Appendicularia</taxon>
        <taxon>Copelata</taxon>
        <taxon>Oikopleuridae</taxon>
        <taxon>Oikopleura</taxon>
    </lineage>
</organism>
<keyword evidence="1" id="KW-1133">Transmembrane helix</keyword>
<keyword evidence="1" id="KW-0472">Membrane</keyword>
<keyword evidence="3" id="KW-1185">Reference proteome</keyword>
<sequence length="111" mass="13226">MLKREKLVPMTIDLKNITIILDEIYLSETVRKAEDSVYWFIEHYEWIVVGCVVYMIMYMVVVLLACSKKFRQDQIRKRSDRLSRRILTLWNNRMMESPCISSESISGTKEV</sequence>
<dbReference type="Proteomes" id="UP001158576">
    <property type="component" value="Chromosome 1"/>
</dbReference>
<proteinExistence type="predicted"/>
<keyword evidence="1" id="KW-0812">Transmembrane</keyword>
<name>A0ABN7SV97_OIKDI</name>
<feature type="transmembrane region" description="Helical" evidence="1">
    <location>
        <begin position="46"/>
        <end position="66"/>
    </location>
</feature>
<dbReference type="EMBL" id="OU015566">
    <property type="protein sequence ID" value="CAG5105736.1"/>
    <property type="molecule type" value="Genomic_DNA"/>
</dbReference>
<gene>
    <name evidence="2" type="ORF">OKIOD_LOCUS11172</name>
</gene>
<evidence type="ECO:0000256" key="1">
    <source>
        <dbReference type="SAM" id="Phobius"/>
    </source>
</evidence>
<reference evidence="2 3" key="1">
    <citation type="submission" date="2021-04" db="EMBL/GenBank/DDBJ databases">
        <authorList>
            <person name="Bliznina A."/>
        </authorList>
    </citation>
    <scope>NUCLEOTIDE SEQUENCE [LARGE SCALE GENOMIC DNA]</scope>
</reference>
<evidence type="ECO:0000313" key="2">
    <source>
        <dbReference type="EMBL" id="CAG5105736.1"/>
    </source>
</evidence>